<dbReference type="GO" id="GO:0030686">
    <property type="term" value="C:90S preribosome"/>
    <property type="evidence" value="ECO:0007669"/>
    <property type="project" value="TreeGrafter"/>
</dbReference>
<accession>A0A6I8UNF3</accession>
<keyword evidence="8" id="KW-1185">Reference proteome</keyword>
<comment type="similarity">
    <text evidence="2 6">Belongs to the RRP36 family.</text>
</comment>
<feature type="region of interest" description="Disordered" evidence="7">
    <location>
        <begin position="224"/>
        <end position="247"/>
    </location>
</feature>
<keyword evidence="4 6" id="KW-0698">rRNA processing</keyword>
<dbReference type="KEGG" id="dpo:4801078"/>
<feature type="compositionally biased region" description="Basic residues" evidence="7">
    <location>
        <begin position="225"/>
        <end position="236"/>
    </location>
</feature>
<protein>
    <recommendedName>
        <fullName evidence="6">rRNA biogenesis protein RRP36</fullName>
    </recommendedName>
</protein>
<keyword evidence="3 6" id="KW-0690">Ribosome biogenesis</keyword>
<feature type="compositionally biased region" description="Basic and acidic residues" evidence="7">
    <location>
        <begin position="69"/>
        <end position="86"/>
    </location>
</feature>
<dbReference type="Proteomes" id="UP000001819">
    <property type="component" value="Chromosome 2"/>
</dbReference>
<evidence type="ECO:0000256" key="1">
    <source>
        <dbReference type="ARBA" id="ARBA00004604"/>
    </source>
</evidence>
<feature type="region of interest" description="Disordered" evidence="7">
    <location>
        <begin position="58"/>
        <end position="103"/>
    </location>
</feature>
<evidence type="ECO:0000256" key="3">
    <source>
        <dbReference type="ARBA" id="ARBA00022517"/>
    </source>
</evidence>
<dbReference type="InterPro" id="IPR009292">
    <property type="entry name" value="RRP36"/>
</dbReference>
<feature type="compositionally biased region" description="Basic and acidic residues" evidence="7">
    <location>
        <begin position="237"/>
        <end position="247"/>
    </location>
</feature>
<evidence type="ECO:0000256" key="7">
    <source>
        <dbReference type="SAM" id="MobiDB-lite"/>
    </source>
</evidence>
<dbReference type="InParanoid" id="A0A6I8UNF3"/>
<feature type="compositionally biased region" description="Acidic residues" evidence="7">
    <location>
        <begin position="10"/>
        <end position="24"/>
    </location>
</feature>
<keyword evidence="5 6" id="KW-0539">Nucleus</keyword>
<proteinExistence type="inferred from homology"/>
<feature type="region of interest" description="Disordered" evidence="7">
    <location>
        <begin position="1"/>
        <end position="30"/>
    </location>
</feature>
<organism evidence="8 9">
    <name type="scientific">Drosophila pseudoobscura pseudoobscura</name>
    <name type="common">Fruit fly</name>
    <dbReference type="NCBI Taxonomy" id="46245"/>
    <lineage>
        <taxon>Eukaryota</taxon>
        <taxon>Metazoa</taxon>
        <taxon>Ecdysozoa</taxon>
        <taxon>Arthropoda</taxon>
        <taxon>Hexapoda</taxon>
        <taxon>Insecta</taxon>
        <taxon>Pterygota</taxon>
        <taxon>Neoptera</taxon>
        <taxon>Endopterygota</taxon>
        <taxon>Diptera</taxon>
        <taxon>Brachycera</taxon>
        <taxon>Muscomorpha</taxon>
        <taxon>Ephydroidea</taxon>
        <taxon>Drosophilidae</taxon>
        <taxon>Drosophila</taxon>
        <taxon>Sophophora</taxon>
    </lineage>
</organism>
<evidence type="ECO:0000313" key="9">
    <source>
        <dbReference type="RefSeq" id="XP_001358237.4"/>
    </source>
</evidence>
<dbReference type="AlphaFoldDB" id="A0A6I8UNF3"/>
<keyword evidence="6" id="KW-0687">Ribonucleoprotein</keyword>
<feature type="compositionally biased region" description="Basic and acidic residues" evidence="7">
    <location>
        <begin position="182"/>
        <end position="194"/>
    </location>
</feature>
<evidence type="ECO:0000256" key="6">
    <source>
        <dbReference type="RuleBase" id="RU368027"/>
    </source>
</evidence>
<dbReference type="GO" id="GO:0000462">
    <property type="term" value="P:maturation of SSU-rRNA from tricistronic rRNA transcript (SSU-rRNA, 5.8S rRNA, LSU-rRNA)"/>
    <property type="evidence" value="ECO:0007669"/>
    <property type="project" value="TreeGrafter"/>
</dbReference>
<evidence type="ECO:0000256" key="5">
    <source>
        <dbReference type="ARBA" id="ARBA00023242"/>
    </source>
</evidence>
<evidence type="ECO:0000256" key="4">
    <source>
        <dbReference type="ARBA" id="ARBA00022552"/>
    </source>
</evidence>
<name>A0A6I8UNF3_DROPS</name>
<comment type="subunit">
    <text evidence="6">Associates with 90S and pre-40S pre-ribosomal particles.</text>
</comment>
<sequence length="247" mass="29141">MEMSSRESASDSEPESVVVSEDESQSAIRQDLKGMSFEEIMQLKEELGAKVYKEAVLGSKSAPAKQRKTKTDLKRLNKNRPREMSSRRQVPFLGAEHRVERKKEVELRDPRFDEKSGDYNIETFKKNYKFVTKIRDKEVGQLKKQLDQVADAEEKKKIKHTMQRLINKNVEDKRWHIKQHSLKKERDYIQKSHNEGQQPHYLTKKERRAKELVAQFELLKSTGKLNKHLEKRRKKNAAKDRKRIGID</sequence>
<dbReference type="GO" id="GO:0005730">
    <property type="term" value="C:nucleolus"/>
    <property type="evidence" value="ECO:0007669"/>
    <property type="project" value="UniProtKB-SubCell"/>
</dbReference>
<dbReference type="PANTHER" id="PTHR21738">
    <property type="entry name" value="RIBOSOMAL RNA PROCESSING PROTEIN 36 HOMOLOG"/>
    <property type="match status" value="1"/>
</dbReference>
<dbReference type="RefSeq" id="XP_001358237.4">
    <property type="nucleotide sequence ID" value="XM_001358200.4"/>
</dbReference>
<evidence type="ECO:0000313" key="8">
    <source>
        <dbReference type="Proteomes" id="UP000001819"/>
    </source>
</evidence>
<comment type="function">
    <text evidence="6">Component of the 90S pre-ribosome involved in the maturation of rRNAs. Required for early cleavages of the pre-RNAs in the 40S ribosomal subunit maturation pathway.</text>
</comment>
<dbReference type="FunCoup" id="A0A6I8UNF3">
    <property type="interactions" value="1557"/>
</dbReference>
<reference evidence="9" key="2">
    <citation type="submission" date="2025-08" db="UniProtKB">
        <authorList>
            <consortium name="RefSeq"/>
        </authorList>
    </citation>
    <scope>IDENTIFICATION</scope>
    <source>
        <strain evidence="9">MV-25-SWS-2005</strain>
        <tissue evidence="9">Whole body</tissue>
    </source>
</reference>
<comment type="subcellular location">
    <subcellularLocation>
        <location evidence="1 6">Nucleus</location>
        <location evidence="1 6">Nucleolus</location>
    </subcellularLocation>
</comment>
<evidence type="ECO:0000256" key="2">
    <source>
        <dbReference type="ARBA" id="ARBA00009418"/>
    </source>
</evidence>
<dbReference type="Pfam" id="PF06102">
    <property type="entry name" value="RRP36"/>
    <property type="match status" value="1"/>
</dbReference>
<gene>
    <name evidence="9" type="primary">LOC4801078</name>
</gene>
<reference evidence="8" key="1">
    <citation type="submission" date="2024-06" db="UniProtKB">
        <authorList>
            <consortium name="RefSeq"/>
        </authorList>
    </citation>
    <scope>NUCLEOTIDE SEQUENCE [LARGE SCALE GENOMIC DNA]</scope>
    <source>
        <strain evidence="8">MV2-25</strain>
    </source>
</reference>
<dbReference type="PANTHER" id="PTHR21738:SF0">
    <property type="entry name" value="RIBOSOMAL RNA PROCESSING PROTEIN 36 HOMOLOG"/>
    <property type="match status" value="1"/>
</dbReference>
<feature type="region of interest" description="Disordered" evidence="7">
    <location>
        <begin position="181"/>
        <end position="204"/>
    </location>
</feature>